<dbReference type="SUPFAM" id="SSF51735">
    <property type="entry name" value="NAD(P)-binding Rossmann-fold domains"/>
    <property type="match status" value="1"/>
</dbReference>
<dbReference type="InterPro" id="IPR002347">
    <property type="entry name" value="SDR_fam"/>
</dbReference>
<name>A0AAW8TIY5_9ENTE</name>
<dbReference type="PANTHER" id="PTHR43115:SF4">
    <property type="entry name" value="DEHYDROGENASE_REDUCTASE SDR FAMILY MEMBER 11"/>
    <property type="match status" value="1"/>
</dbReference>
<dbReference type="Proteomes" id="UP001245561">
    <property type="component" value="Unassembled WGS sequence"/>
</dbReference>
<dbReference type="PROSITE" id="PS00061">
    <property type="entry name" value="ADH_SHORT"/>
    <property type="match status" value="1"/>
</dbReference>
<keyword evidence="7" id="KW-1185">Reference proteome</keyword>
<accession>A0AAW8TIY5</accession>
<comment type="similarity">
    <text evidence="1 3">Belongs to the short-chain dehydrogenases/reductases (SDR) family.</text>
</comment>
<dbReference type="InterPro" id="IPR020904">
    <property type="entry name" value="Sc_DH/Rdtase_CS"/>
</dbReference>
<dbReference type="Pfam" id="PF00106">
    <property type="entry name" value="adh_short"/>
    <property type="match status" value="1"/>
</dbReference>
<dbReference type="Gene3D" id="3.40.50.720">
    <property type="entry name" value="NAD(P)-binding Rossmann-like Domain"/>
    <property type="match status" value="1"/>
</dbReference>
<proteinExistence type="inferred from homology"/>
<dbReference type="PRINTS" id="PR00080">
    <property type="entry name" value="SDRFAMILY"/>
</dbReference>
<dbReference type="PANTHER" id="PTHR43115">
    <property type="entry name" value="DEHYDROGENASE/REDUCTASE SDR FAMILY MEMBER 11"/>
    <property type="match status" value="1"/>
</dbReference>
<dbReference type="FunFam" id="3.40.50.720:FF:000047">
    <property type="entry name" value="NADP-dependent L-serine/L-allo-threonine dehydrogenase"/>
    <property type="match status" value="1"/>
</dbReference>
<gene>
    <name evidence="5" type="ORF">P7D36_09905</name>
    <name evidence="4" type="ORF">P7D39_09950</name>
</gene>
<evidence type="ECO:0000256" key="3">
    <source>
        <dbReference type="RuleBase" id="RU000363"/>
    </source>
</evidence>
<protein>
    <submittedName>
        <fullName evidence="5">SDR family oxidoreductase</fullName>
    </submittedName>
</protein>
<dbReference type="EMBL" id="JARPYT010000014">
    <property type="protein sequence ID" value="MDT2637806.1"/>
    <property type="molecule type" value="Genomic_DNA"/>
</dbReference>
<evidence type="ECO:0000256" key="1">
    <source>
        <dbReference type="ARBA" id="ARBA00006484"/>
    </source>
</evidence>
<organism evidence="5 6">
    <name type="scientific">Enterococcus dongliensis</name>
    <dbReference type="NCBI Taxonomy" id="2559925"/>
    <lineage>
        <taxon>Bacteria</taxon>
        <taxon>Bacillati</taxon>
        <taxon>Bacillota</taxon>
        <taxon>Bacilli</taxon>
        <taxon>Lactobacillales</taxon>
        <taxon>Enterococcaceae</taxon>
        <taxon>Enterococcus</taxon>
    </lineage>
</organism>
<dbReference type="GO" id="GO:0016616">
    <property type="term" value="F:oxidoreductase activity, acting on the CH-OH group of donors, NAD or NADP as acceptor"/>
    <property type="evidence" value="ECO:0007669"/>
    <property type="project" value="UniProtKB-ARBA"/>
</dbReference>
<dbReference type="AlphaFoldDB" id="A0AAW8TIY5"/>
<dbReference type="RefSeq" id="WP_137604169.1">
    <property type="nucleotide sequence ID" value="NZ_JARPYR010000019.1"/>
</dbReference>
<dbReference type="InterPro" id="IPR036291">
    <property type="entry name" value="NAD(P)-bd_dom_sf"/>
</dbReference>
<evidence type="ECO:0000256" key="2">
    <source>
        <dbReference type="ARBA" id="ARBA00023002"/>
    </source>
</evidence>
<sequence length="246" mass="26464">MTELSNKVMIIMGASSGIGEATAKLLASKGVKLVLAARREERIKTLADSLGDQVFYQKADVTDRQQVQKVIDLTIEKFGRIDVMYNNAGIMPQGNLAKLEYASWQKMLDINIMGVLNGIGAVLPIMQKQQSGLIISTDSVAGHVVYPGSAVYNGTKYAVRAIMEGLRQEELSNGIRSTIISPGMVSSELFDTVGDATTEMALRETAGKAGFSLASADVAQAVLYAIEQPEHVTISEVLLRPAKQSI</sequence>
<reference evidence="5 7" key="1">
    <citation type="submission" date="2023-03" db="EMBL/GenBank/DDBJ databases">
        <authorList>
            <person name="Shen W."/>
            <person name="Cai J."/>
        </authorList>
    </citation>
    <scope>NUCLEOTIDE SEQUENCE</scope>
    <source>
        <strain evidence="5">P55-2</strain>
        <strain evidence="4 7">P72-2</strain>
    </source>
</reference>
<evidence type="ECO:0000313" key="4">
    <source>
        <dbReference type="EMBL" id="MDT2597321.1"/>
    </source>
</evidence>
<dbReference type="EMBL" id="JARPYR010000019">
    <property type="protein sequence ID" value="MDT2597321.1"/>
    <property type="molecule type" value="Genomic_DNA"/>
</dbReference>
<evidence type="ECO:0000313" key="7">
    <source>
        <dbReference type="Proteomes" id="UP001256547"/>
    </source>
</evidence>
<comment type="caution">
    <text evidence="5">The sequence shown here is derived from an EMBL/GenBank/DDBJ whole genome shotgun (WGS) entry which is preliminary data.</text>
</comment>
<evidence type="ECO:0000313" key="5">
    <source>
        <dbReference type="EMBL" id="MDT2637806.1"/>
    </source>
</evidence>
<dbReference type="Proteomes" id="UP001256547">
    <property type="component" value="Unassembled WGS sequence"/>
</dbReference>
<evidence type="ECO:0000313" key="6">
    <source>
        <dbReference type="Proteomes" id="UP001245561"/>
    </source>
</evidence>
<keyword evidence="2" id="KW-0560">Oxidoreductase</keyword>
<dbReference type="PRINTS" id="PR00081">
    <property type="entry name" value="GDHRDH"/>
</dbReference>